<gene>
    <name evidence="1" type="ORF">ACFO5U_11015</name>
</gene>
<keyword evidence="1" id="KW-0489">Methyltransferase</keyword>
<evidence type="ECO:0000313" key="2">
    <source>
        <dbReference type="Proteomes" id="UP001595932"/>
    </source>
</evidence>
<dbReference type="Gene3D" id="3.40.50.150">
    <property type="entry name" value="Vaccinia Virus protein VP39"/>
    <property type="match status" value="1"/>
</dbReference>
<dbReference type="InterPro" id="IPR029063">
    <property type="entry name" value="SAM-dependent_MTases_sf"/>
</dbReference>
<comment type="caution">
    <text evidence="1">The sequence shown here is derived from an EMBL/GenBank/DDBJ whole genome shotgun (WGS) entry which is preliminary data.</text>
</comment>
<dbReference type="GO" id="GO:0008168">
    <property type="term" value="F:methyltransferase activity"/>
    <property type="evidence" value="ECO:0007669"/>
    <property type="project" value="UniProtKB-KW"/>
</dbReference>
<proteinExistence type="predicted"/>
<dbReference type="EMBL" id="JBHSGL010000005">
    <property type="protein sequence ID" value="MFC4713398.1"/>
    <property type="molecule type" value="Genomic_DNA"/>
</dbReference>
<keyword evidence="1" id="KW-0808">Transferase</keyword>
<organism evidence="1 2">
    <name type="scientific">Planococcus dechangensis</name>
    <dbReference type="NCBI Taxonomy" id="1176255"/>
    <lineage>
        <taxon>Bacteria</taxon>
        <taxon>Bacillati</taxon>
        <taxon>Bacillota</taxon>
        <taxon>Bacilli</taxon>
        <taxon>Bacillales</taxon>
        <taxon>Caryophanaceae</taxon>
        <taxon>Planococcus</taxon>
    </lineage>
</organism>
<keyword evidence="2" id="KW-1185">Reference proteome</keyword>
<name>A0ABV9MFN1_9BACL</name>
<dbReference type="RefSeq" id="WP_377279110.1">
    <property type="nucleotide sequence ID" value="NZ_JBHSGL010000005.1"/>
</dbReference>
<protein>
    <submittedName>
        <fullName evidence="1">SAM-dependent methyltransferase</fullName>
    </submittedName>
</protein>
<dbReference type="Proteomes" id="UP001595932">
    <property type="component" value="Unassembled WGS sequence"/>
</dbReference>
<evidence type="ECO:0000313" key="1">
    <source>
        <dbReference type="EMBL" id="MFC4713398.1"/>
    </source>
</evidence>
<reference evidence="2" key="1">
    <citation type="journal article" date="2019" name="Int. J. Syst. Evol. Microbiol.">
        <title>The Global Catalogue of Microorganisms (GCM) 10K type strain sequencing project: providing services to taxonomists for standard genome sequencing and annotation.</title>
        <authorList>
            <consortium name="The Broad Institute Genomics Platform"/>
            <consortium name="The Broad Institute Genome Sequencing Center for Infectious Disease"/>
            <person name="Wu L."/>
            <person name="Ma J."/>
        </authorList>
    </citation>
    <scope>NUCLEOTIDE SEQUENCE [LARGE SCALE GENOMIC DNA]</scope>
    <source>
        <strain evidence="2">CGMCC 1.12151</strain>
    </source>
</reference>
<dbReference type="GO" id="GO:0032259">
    <property type="term" value="P:methylation"/>
    <property type="evidence" value="ECO:0007669"/>
    <property type="project" value="UniProtKB-KW"/>
</dbReference>
<accession>A0ABV9MFN1</accession>
<sequence length="198" mass="23165">MDDRHMDRQLNVHTGGEQMGFHASMHEHRFEVTPYAWLQALFQHHPLAGAGRLVDFGSGKGRLNFYAHQLFGTPSSGVEVDPSLHEAALRNLKNLKGNPHIEFCNGYAQDYRIRSDDRWFYFFNPFSDPVFMKVVGRILRSVAEYPREVDIILFYPSIEYIDFLERRTAFELFKEIPLPDNAGDPREKFLVYRLPLWD</sequence>
<dbReference type="SUPFAM" id="SSF53335">
    <property type="entry name" value="S-adenosyl-L-methionine-dependent methyltransferases"/>
    <property type="match status" value="1"/>
</dbReference>